<dbReference type="PATRIC" id="fig|1299334.3.peg.2096"/>
<dbReference type="SUPFAM" id="SSF103263">
    <property type="entry name" value="Chorismate synthase, AroC"/>
    <property type="match status" value="1"/>
</dbReference>
<feature type="non-terminal residue" evidence="1">
    <location>
        <position position="1"/>
    </location>
</feature>
<dbReference type="GO" id="GO:0004107">
    <property type="term" value="F:chorismate synthase activity"/>
    <property type="evidence" value="ECO:0007669"/>
    <property type="project" value="UniProtKB-EC"/>
</dbReference>
<gene>
    <name evidence="1" type="ORF">I553_10193</name>
</gene>
<evidence type="ECO:0000313" key="1">
    <source>
        <dbReference type="EMBL" id="EUA65893.1"/>
    </source>
</evidence>
<dbReference type="InterPro" id="IPR035904">
    <property type="entry name" value="Chorismate_synth_AroC_sf"/>
</dbReference>
<accession>X8DDU1</accession>
<sequence>GRVWAKGLRTGRCLHPTRFARQGACAPTAAPLPAGRIDRVLQPIGTERSLRAGQQRIIDIDLPAARARRESRTCAPHGKMGHVLRWTTAGESHGRALVAVLRAWVAGCRHVARHRPAAAPAAGLRRAPDEIRTRRRDRAGRRAARLHPGRPIAIEIANTEWPKWETVMAADPVDPAQLADRPATRR</sequence>
<reference evidence="1" key="1">
    <citation type="submission" date="2014-01" db="EMBL/GenBank/DDBJ databases">
        <authorList>
            <person name="Brown-Elliot B."/>
            <person name="Wallace R."/>
            <person name="Lenaerts A."/>
            <person name="Ordway D."/>
            <person name="DeGroote M.A."/>
            <person name="Parker T."/>
            <person name="Sizemore C."/>
            <person name="Tallon L.J."/>
            <person name="Sadzewicz L.K."/>
            <person name="Sengamalay N."/>
            <person name="Fraser C.M."/>
            <person name="Hine E."/>
            <person name="Shefchek K.A."/>
            <person name="Das S.P."/>
            <person name="Tettelin H."/>
        </authorList>
    </citation>
    <scope>NUCLEOTIDE SEQUENCE [LARGE SCALE GENOMIC DNA]</scope>
    <source>
        <strain evidence="1">4042</strain>
    </source>
</reference>
<proteinExistence type="predicted"/>
<protein>
    <submittedName>
        <fullName evidence="1">Chorismate synthase domain protein</fullName>
        <ecNumber evidence="1">4.2.3.5</ecNumber>
    </submittedName>
</protein>
<name>X8DDU1_MYCXE</name>
<dbReference type="AlphaFoldDB" id="X8DDU1"/>
<dbReference type="EMBL" id="JAOB01000024">
    <property type="protein sequence ID" value="EUA65893.1"/>
    <property type="molecule type" value="Genomic_DNA"/>
</dbReference>
<organism evidence="1">
    <name type="scientific">Mycobacterium xenopi 4042</name>
    <dbReference type="NCBI Taxonomy" id="1299334"/>
    <lineage>
        <taxon>Bacteria</taxon>
        <taxon>Bacillati</taxon>
        <taxon>Actinomycetota</taxon>
        <taxon>Actinomycetes</taxon>
        <taxon>Mycobacteriales</taxon>
        <taxon>Mycobacteriaceae</taxon>
        <taxon>Mycobacterium</taxon>
    </lineage>
</organism>
<dbReference type="EC" id="4.2.3.5" evidence="1"/>
<dbReference type="Gene3D" id="3.60.150.10">
    <property type="entry name" value="Chorismate synthase AroC"/>
    <property type="match status" value="1"/>
</dbReference>
<keyword evidence="1" id="KW-0456">Lyase</keyword>
<comment type="caution">
    <text evidence="1">The sequence shown here is derived from an EMBL/GenBank/DDBJ whole genome shotgun (WGS) entry which is preliminary data.</text>
</comment>